<dbReference type="PANTHER" id="PTHR33624">
    <property type="entry name" value="SIGMA FACTOR BINDING PROTEIN 1, CHLOROPLASTIC"/>
    <property type="match status" value="1"/>
</dbReference>
<feature type="compositionally biased region" description="Low complexity" evidence="1">
    <location>
        <begin position="1"/>
        <end position="26"/>
    </location>
</feature>
<dbReference type="Pfam" id="PF05678">
    <property type="entry name" value="VQ"/>
    <property type="match status" value="1"/>
</dbReference>
<protein>
    <recommendedName>
        <fullName evidence="2">VQ domain-containing protein</fullName>
    </recommendedName>
</protein>
<evidence type="ECO:0000259" key="2">
    <source>
        <dbReference type="Pfam" id="PF05678"/>
    </source>
</evidence>
<dbReference type="EMBL" id="JAYKXN010000005">
    <property type="protein sequence ID" value="KAK7286687.1"/>
    <property type="molecule type" value="Genomic_DNA"/>
</dbReference>
<proteinExistence type="predicted"/>
<name>A0AAN9IUT5_CLITE</name>
<feature type="compositionally biased region" description="Basic residues" evidence="1">
    <location>
        <begin position="27"/>
        <end position="36"/>
    </location>
</feature>
<evidence type="ECO:0000313" key="3">
    <source>
        <dbReference type="EMBL" id="KAK7286687.1"/>
    </source>
</evidence>
<evidence type="ECO:0000256" key="1">
    <source>
        <dbReference type="SAM" id="MobiDB-lite"/>
    </source>
</evidence>
<gene>
    <name evidence="3" type="ORF">RJT34_21869</name>
</gene>
<reference evidence="3 4" key="1">
    <citation type="submission" date="2024-01" db="EMBL/GenBank/DDBJ databases">
        <title>The genomes of 5 underutilized Papilionoideae crops provide insights into root nodulation and disease resistance.</title>
        <authorList>
            <person name="Yuan L."/>
        </authorList>
    </citation>
    <scope>NUCLEOTIDE SEQUENCE [LARGE SCALE GENOMIC DNA]</scope>
    <source>
        <strain evidence="3">LY-2023</strain>
        <tissue evidence="3">Leaf</tissue>
    </source>
</reference>
<organism evidence="3 4">
    <name type="scientific">Clitoria ternatea</name>
    <name type="common">Butterfly pea</name>
    <dbReference type="NCBI Taxonomy" id="43366"/>
    <lineage>
        <taxon>Eukaryota</taxon>
        <taxon>Viridiplantae</taxon>
        <taxon>Streptophyta</taxon>
        <taxon>Embryophyta</taxon>
        <taxon>Tracheophyta</taxon>
        <taxon>Spermatophyta</taxon>
        <taxon>Magnoliopsida</taxon>
        <taxon>eudicotyledons</taxon>
        <taxon>Gunneridae</taxon>
        <taxon>Pentapetalae</taxon>
        <taxon>rosids</taxon>
        <taxon>fabids</taxon>
        <taxon>Fabales</taxon>
        <taxon>Fabaceae</taxon>
        <taxon>Papilionoideae</taxon>
        <taxon>50 kb inversion clade</taxon>
        <taxon>NPAAA clade</taxon>
        <taxon>indigoferoid/millettioid clade</taxon>
        <taxon>Phaseoleae</taxon>
        <taxon>Clitoria</taxon>
    </lineage>
</organism>
<keyword evidence="4" id="KW-1185">Reference proteome</keyword>
<feature type="domain" description="VQ" evidence="2">
    <location>
        <begin position="46"/>
        <end position="71"/>
    </location>
</feature>
<feature type="region of interest" description="Disordered" evidence="1">
    <location>
        <begin position="67"/>
        <end position="86"/>
    </location>
</feature>
<dbReference type="InterPro" id="IPR039335">
    <property type="entry name" value="SIB1/2"/>
</dbReference>
<feature type="region of interest" description="Disordered" evidence="1">
    <location>
        <begin position="1"/>
        <end position="39"/>
    </location>
</feature>
<dbReference type="Proteomes" id="UP001359559">
    <property type="component" value="Unassembled WGS sequence"/>
</dbReference>
<evidence type="ECO:0000313" key="4">
    <source>
        <dbReference type="Proteomes" id="UP001359559"/>
    </source>
</evidence>
<dbReference type="AlphaFoldDB" id="A0AAN9IUT5"/>
<sequence>MDTMTPSSNTTITTSNMSVQQTTPTKRVTKPKKKTTATKPIKVVYISNPMKIKTSASHFRALVQELTGQDAESPPDPSRFLAGDASQVDSDDCFIKSSEVPPPLDPNDEGQIVPSSIESNFEPLDDDDVFTPQMIENISALLPASVFYESQHLHHW</sequence>
<dbReference type="InterPro" id="IPR008889">
    <property type="entry name" value="VQ"/>
</dbReference>
<comment type="caution">
    <text evidence="3">The sequence shown here is derived from an EMBL/GenBank/DDBJ whole genome shotgun (WGS) entry which is preliminary data.</text>
</comment>
<accession>A0AAN9IUT5</accession>
<dbReference type="PANTHER" id="PTHR33624:SF2">
    <property type="entry name" value="SIGMA FACTOR BINDING PROTEIN 1, CHLOROPLASTIC"/>
    <property type="match status" value="1"/>
</dbReference>